<dbReference type="GO" id="GO:0005262">
    <property type="term" value="F:calcium channel activity"/>
    <property type="evidence" value="ECO:0007669"/>
    <property type="project" value="TreeGrafter"/>
</dbReference>
<name>A0A8J8MLE1_9FIRM</name>
<dbReference type="GO" id="GO:0008273">
    <property type="term" value="F:calcium, potassium:sodium antiporter activity"/>
    <property type="evidence" value="ECO:0007669"/>
    <property type="project" value="TreeGrafter"/>
</dbReference>
<keyword evidence="8" id="KW-1185">Reference proteome</keyword>
<dbReference type="Gene3D" id="1.20.1420.30">
    <property type="entry name" value="NCX, central ion-binding region"/>
    <property type="match status" value="1"/>
</dbReference>
<dbReference type="GO" id="GO:0005886">
    <property type="term" value="C:plasma membrane"/>
    <property type="evidence" value="ECO:0007669"/>
    <property type="project" value="TreeGrafter"/>
</dbReference>
<dbReference type="InterPro" id="IPR044880">
    <property type="entry name" value="NCX_ion-bd_dom_sf"/>
</dbReference>
<dbReference type="AlphaFoldDB" id="A0A8J8MLE1"/>
<dbReference type="NCBIfam" id="TIGR00367">
    <property type="entry name" value="calcium/sodium antiporter"/>
    <property type="match status" value="1"/>
</dbReference>
<evidence type="ECO:0000256" key="2">
    <source>
        <dbReference type="ARBA" id="ARBA00022692"/>
    </source>
</evidence>
<comment type="subcellular location">
    <subcellularLocation>
        <location evidence="1">Membrane</location>
        <topology evidence="1">Multi-pass membrane protein</topology>
    </subcellularLocation>
</comment>
<proteinExistence type="predicted"/>
<feature type="transmembrane region" description="Helical" evidence="5">
    <location>
        <begin position="169"/>
        <end position="188"/>
    </location>
</feature>
<feature type="transmembrane region" description="Helical" evidence="5">
    <location>
        <begin position="107"/>
        <end position="125"/>
    </location>
</feature>
<feature type="transmembrane region" description="Helical" evidence="5">
    <location>
        <begin position="270"/>
        <end position="291"/>
    </location>
</feature>
<feature type="transmembrane region" description="Helical" evidence="5">
    <location>
        <begin position="37"/>
        <end position="58"/>
    </location>
</feature>
<feature type="transmembrane region" description="Helical" evidence="5">
    <location>
        <begin position="298"/>
        <end position="316"/>
    </location>
</feature>
<dbReference type="RefSeq" id="WP_212694692.1">
    <property type="nucleotide sequence ID" value="NZ_CP058649.1"/>
</dbReference>
<dbReference type="Pfam" id="PF01699">
    <property type="entry name" value="Na_Ca_ex"/>
    <property type="match status" value="2"/>
</dbReference>
<reference evidence="7" key="1">
    <citation type="submission" date="2020-07" db="EMBL/GenBank/DDBJ databases">
        <title>Vallitalea pronyensis genome.</title>
        <authorList>
            <person name="Postec A."/>
        </authorList>
    </citation>
    <scope>NUCLEOTIDE SEQUENCE</scope>
    <source>
        <strain evidence="7">FatNI3</strain>
    </source>
</reference>
<evidence type="ECO:0000313" key="7">
    <source>
        <dbReference type="EMBL" id="QUI24002.1"/>
    </source>
</evidence>
<evidence type="ECO:0000256" key="4">
    <source>
        <dbReference type="ARBA" id="ARBA00023136"/>
    </source>
</evidence>
<evidence type="ECO:0000313" key="8">
    <source>
        <dbReference type="Proteomes" id="UP000683246"/>
    </source>
</evidence>
<gene>
    <name evidence="7" type="ORF">HZI73_17610</name>
</gene>
<dbReference type="Proteomes" id="UP000683246">
    <property type="component" value="Chromosome"/>
</dbReference>
<feature type="domain" description="Sodium/calcium exchanger membrane region" evidence="6">
    <location>
        <begin position="7"/>
        <end position="148"/>
    </location>
</feature>
<feature type="domain" description="Sodium/calcium exchanger membrane region" evidence="6">
    <location>
        <begin position="175"/>
        <end position="316"/>
    </location>
</feature>
<dbReference type="InterPro" id="IPR004837">
    <property type="entry name" value="NaCa_Exmemb"/>
</dbReference>
<feature type="transmembrane region" description="Helical" evidence="5">
    <location>
        <begin position="6"/>
        <end position="25"/>
    </location>
</feature>
<dbReference type="PANTHER" id="PTHR10846">
    <property type="entry name" value="SODIUM/POTASSIUM/CALCIUM EXCHANGER"/>
    <property type="match status" value="1"/>
</dbReference>
<dbReference type="PANTHER" id="PTHR10846:SF8">
    <property type="entry name" value="INNER MEMBRANE PROTEIN YRBG"/>
    <property type="match status" value="1"/>
</dbReference>
<feature type="transmembrane region" description="Helical" evidence="5">
    <location>
        <begin position="244"/>
        <end position="264"/>
    </location>
</feature>
<feature type="transmembrane region" description="Helical" evidence="5">
    <location>
        <begin position="70"/>
        <end position="95"/>
    </location>
</feature>
<feature type="transmembrane region" description="Helical" evidence="5">
    <location>
        <begin position="131"/>
        <end position="148"/>
    </location>
</feature>
<dbReference type="KEGG" id="vpy:HZI73_17610"/>
<dbReference type="InterPro" id="IPR004481">
    <property type="entry name" value="K/Na/Ca-exchanger"/>
</dbReference>
<evidence type="ECO:0000256" key="5">
    <source>
        <dbReference type="SAM" id="Phobius"/>
    </source>
</evidence>
<keyword evidence="4 5" id="KW-0472">Membrane</keyword>
<protein>
    <submittedName>
        <fullName evidence="7">Calcium/sodium antiporter</fullName>
    </submittedName>
</protein>
<keyword evidence="3 5" id="KW-1133">Transmembrane helix</keyword>
<accession>A0A8J8MLE1</accession>
<feature type="transmembrane region" description="Helical" evidence="5">
    <location>
        <begin position="208"/>
        <end position="232"/>
    </location>
</feature>
<keyword evidence="2 5" id="KW-0812">Transmembrane</keyword>
<sequence length="321" mass="34765">MKESLPYLLFLLGFIMIIKGSDWFIDATIWIAKVLRVPNIIIGATLVSICTTLPEAMVSSSSAINGNASIAFGNALGSIACNTGFILGLTIILSTPAILQRKKLHRTGMFLVFLMALLTTFSFVFGEISRVTGFMFLGILVLYLYHNIKDAKMSPAEVAEDKAIAMTKGIIAKNTIMFLVGITLTVIGADLLVKNGEIIAQKLGVPDIIIGVTLTAFGTSLPELVTAITAIVKKAHDISIGNVLGANILNVILVIGLSSSILPFDIQPSWLSYHIPFVFGIVLLLVLFSFLNKKKFRRWNGVLMVGAYAAYIYFLVTGNML</sequence>
<evidence type="ECO:0000256" key="1">
    <source>
        <dbReference type="ARBA" id="ARBA00004141"/>
    </source>
</evidence>
<organism evidence="7 8">
    <name type="scientific">Vallitalea pronyensis</name>
    <dbReference type="NCBI Taxonomy" id="1348613"/>
    <lineage>
        <taxon>Bacteria</taxon>
        <taxon>Bacillati</taxon>
        <taxon>Bacillota</taxon>
        <taxon>Clostridia</taxon>
        <taxon>Lachnospirales</taxon>
        <taxon>Vallitaleaceae</taxon>
        <taxon>Vallitalea</taxon>
    </lineage>
</organism>
<evidence type="ECO:0000259" key="6">
    <source>
        <dbReference type="Pfam" id="PF01699"/>
    </source>
</evidence>
<evidence type="ECO:0000256" key="3">
    <source>
        <dbReference type="ARBA" id="ARBA00022989"/>
    </source>
</evidence>
<dbReference type="EMBL" id="CP058649">
    <property type="protein sequence ID" value="QUI24002.1"/>
    <property type="molecule type" value="Genomic_DNA"/>
</dbReference>
<dbReference type="GO" id="GO:0006874">
    <property type="term" value="P:intracellular calcium ion homeostasis"/>
    <property type="evidence" value="ECO:0007669"/>
    <property type="project" value="TreeGrafter"/>
</dbReference>